<gene>
    <name evidence="7" type="ORF">Lste_1465</name>
</gene>
<dbReference type="GO" id="GO:0005975">
    <property type="term" value="P:carbohydrate metabolic process"/>
    <property type="evidence" value="ECO:0007669"/>
    <property type="project" value="InterPro"/>
</dbReference>
<dbReference type="AlphaFoldDB" id="A0A0W0ZHL0"/>
<dbReference type="InterPro" id="IPR001579">
    <property type="entry name" value="Glyco_hydro_18_chit_AS"/>
</dbReference>
<dbReference type="Proteomes" id="UP000054926">
    <property type="component" value="Unassembled WGS sequence"/>
</dbReference>
<dbReference type="PATRIC" id="fig|947033.5.peg.1557"/>
<dbReference type="PROSITE" id="PS01095">
    <property type="entry name" value="GH18_1"/>
    <property type="match status" value="1"/>
</dbReference>
<comment type="caution">
    <text evidence="7">The sequence shown here is derived from an EMBL/GenBank/DDBJ whole genome shotgun (WGS) entry which is preliminary data.</text>
</comment>
<dbReference type="EMBL" id="LNYY01000019">
    <property type="protein sequence ID" value="KTD68307.1"/>
    <property type="molecule type" value="Genomic_DNA"/>
</dbReference>
<name>A0A0W0ZHL0_9GAMM</name>
<evidence type="ECO:0000256" key="2">
    <source>
        <dbReference type="ARBA" id="ARBA00023295"/>
    </source>
</evidence>
<reference evidence="7 8" key="1">
    <citation type="submission" date="2015-11" db="EMBL/GenBank/DDBJ databases">
        <title>Genomic analysis of 38 Legionella species identifies large and diverse effector repertoires.</title>
        <authorList>
            <person name="Burstein D."/>
            <person name="Amaro F."/>
            <person name="Zusman T."/>
            <person name="Lifshitz Z."/>
            <person name="Cohen O."/>
            <person name="Gilbert J.A."/>
            <person name="Pupko T."/>
            <person name="Shuman H.A."/>
            <person name="Segal G."/>
        </authorList>
    </citation>
    <scope>NUCLEOTIDE SEQUENCE [LARGE SCALE GENOMIC DNA]</scope>
    <source>
        <strain evidence="7 8">IMVS3376</strain>
    </source>
</reference>
<dbReference type="RefSeq" id="WP_058510414.1">
    <property type="nucleotide sequence ID" value="NZ_LNYY01000019.1"/>
</dbReference>
<sequence>MRLKQIYISVLYTTLMLGSSTFVAHASLINPHEAGNEKIVSVYLLIDNAEQLQQYVDDLTKLRKANFNRVIFSFVRPTLIDYQTGSLADTGILGYFTDHDGKGAQAFNALKAAIKLSKEKKIQTFLSIGGWNYSCNFDEVQENCGPRPAAGNQFLYDWFPDPTVPDQASKAKTSYANIVKLANDLGVDGIDFDYEEFWHADQYALNWGPSSGGEWSTDIAQRILNAGGPTYNNLMKYGINSGSSYVMPKTIDKVDAILHAIMDDPGAKYLKFAVAAPPGGARPITGFVYGDKFPDIYTKGGLWWRGNLKGLWYNLINKDEALASRFDSMGVMTYDLCGDNPVVCAPYADGPLDLPGQVSAYMKDYTNWLKAESESKPSLTIDNTGKVTFLPAKYNINTKIQFGFQVNQPAYPKNVNGQLQLTNQLVNKILDQQKDSGGVIIWQMYSKQNTAVPDAATVKYTISQSCKTFLANDNRYDCDADFPSIPK</sequence>
<proteinExistence type="inferred from homology"/>
<protein>
    <submittedName>
        <fullName evidence="7">Glycosyl hydrolases family 18</fullName>
    </submittedName>
</protein>
<keyword evidence="5" id="KW-0732">Signal</keyword>
<dbReference type="OrthoDB" id="8182996at2"/>
<evidence type="ECO:0000256" key="4">
    <source>
        <dbReference type="RuleBase" id="RU004453"/>
    </source>
</evidence>
<comment type="similarity">
    <text evidence="4">Belongs to the glycosyl hydrolase 18 family.</text>
</comment>
<feature type="signal peptide" evidence="5">
    <location>
        <begin position="1"/>
        <end position="26"/>
    </location>
</feature>
<feature type="chain" id="PRO_5006918672" evidence="5">
    <location>
        <begin position="27"/>
        <end position="487"/>
    </location>
</feature>
<evidence type="ECO:0000313" key="8">
    <source>
        <dbReference type="Proteomes" id="UP000054926"/>
    </source>
</evidence>
<evidence type="ECO:0000259" key="6">
    <source>
        <dbReference type="Pfam" id="PF00704"/>
    </source>
</evidence>
<dbReference type="GO" id="GO:0004553">
    <property type="term" value="F:hydrolase activity, hydrolyzing O-glycosyl compounds"/>
    <property type="evidence" value="ECO:0007669"/>
    <property type="project" value="InterPro"/>
</dbReference>
<dbReference type="InterPro" id="IPR017853">
    <property type="entry name" value="GH"/>
</dbReference>
<evidence type="ECO:0000256" key="5">
    <source>
        <dbReference type="SAM" id="SignalP"/>
    </source>
</evidence>
<evidence type="ECO:0000313" key="7">
    <source>
        <dbReference type="EMBL" id="KTD68307.1"/>
    </source>
</evidence>
<feature type="domain" description="GH18" evidence="6">
    <location>
        <begin position="62"/>
        <end position="195"/>
    </location>
</feature>
<organism evidence="7 8">
    <name type="scientific">Legionella steelei</name>
    <dbReference type="NCBI Taxonomy" id="947033"/>
    <lineage>
        <taxon>Bacteria</taxon>
        <taxon>Pseudomonadati</taxon>
        <taxon>Pseudomonadota</taxon>
        <taxon>Gammaproteobacteria</taxon>
        <taxon>Legionellales</taxon>
        <taxon>Legionellaceae</taxon>
        <taxon>Legionella</taxon>
    </lineage>
</organism>
<keyword evidence="2 3" id="KW-0326">Glycosidase</keyword>
<accession>A0A0W0ZHL0</accession>
<evidence type="ECO:0000256" key="1">
    <source>
        <dbReference type="ARBA" id="ARBA00022801"/>
    </source>
</evidence>
<dbReference type="Gene3D" id="3.20.20.80">
    <property type="entry name" value="Glycosidases"/>
    <property type="match status" value="1"/>
</dbReference>
<dbReference type="Pfam" id="PF00704">
    <property type="entry name" value="Glyco_hydro_18"/>
    <property type="match status" value="1"/>
</dbReference>
<dbReference type="SUPFAM" id="SSF51445">
    <property type="entry name" value="(Trans)glycosidases"/>
    <property type="match status" value="1"/>
</dbReference>
<dbReference type="InterPro" id="IPR001223">
    <property type="entry name" value="Glyco_hydro18_cat"/>
</dbReference>
<evidence type="ECO:0000256" key="3">
    <source>
        <dbReference type="RuleBase" id="RU000489"/>
    </source>
</evidence>
<keyword evidence="1 3" id="KW-0378">Hydrolase</keyword>
<keyword evidence="8" id="KW-1185">Reference proteome</keyword>